<sequence length="161" mass="18199">MKKRIFARGDQVCLAPDFQKAREHFRAAKLAGIFDITDALKALTDLAIGPAIQWQRRYTLRIGEGRCVEGDVTTIDFLSRELERLEAYDRDARRAVARKDQSLEDIEADLRRTYDRPAASLTLNFDKVASLDAAALESYQHIPADIKANGWGEDLSHKQGH</sequence>
<dbReference type="Proteomes" id="UP001218579">
    <property type="component" value="Unassembled WGS sequence"/>
</dbReference>
<reference evidence="1 2" key="1">
    <citation type="submission" date="2023-01" db="EMBL/GenBank/DDBJ databases">
        <title>Novel species of the genus Asticcacaulis isolated from rivers.</title>
        <authorList>
            <person name="Lu H."/>
        </authorList>
    </citation>
    <scope>NUCLEOTIDE SEQUENCE [LARGE SCALE GENOMIC DNA]</scope>
    <source>
        <strain evidence="1 2">LKC15W</strain>
    </source>
</reference>
<dbReference type="RefSeq" id="WP_272743709.1">
    <property type="nucleotide sequence ID" value="NZ_JAQQKV010000001.1"/>
</dbReference>
<organism evidence="1 2">
    <name type="scientific">Asticcacaulis machinosus</name>
    <dbReference type="NCBI Taxonomy" id="2984211"/>
    <lineage>
        <taxon>Bacteria</taxon>
        <taxon>Pseudomonadati</taxon>
        <taxon>Pseudomonadota</taxon>
        <taxon>Alphaproteobacteria</taxon>
        <taxon>Caulobacterales</taxon>
        <taxon>Caulobacteraceae</taxon>
        <taxon>Asticcacaulis</taxon>
    </lineage>
</organism>
<protein>
    <submittedName>
        <fullName evidence="1">Uncharacterized protein</fullName>
    </submittedName>
</protein>
<gene>
    <name evidence="1" type="ORF">PQU98_04625</name>
</gene>
<comment type="caution">
    <text evidence="1">The sequence shown here is derived from an EMBL/GenBank/DDBJ whole genome shotgun (WGS) entry which is preliminary data.</text>
</comment>
<dbReference type="EMBL" id="JAQQKV010000001">
    <property type="protein sequence ID" value="MDC7675402.1"/>
    <property type="molecule type" value="Genomic_DNA"/>
</dbReference>
<name>A0ABT5HGT2_9CAUL</name>
<evidence type="ECO:0000313" key="2">
    <source>
        <dbReference type="Proteomes" id="UP001218579"/>
    </source>
</evidence>
<accession>A0ABT5HGT2</accession>
<proteinExistence type="predicted"/>
<evidence type="ECO:0000313" key="1">
    <source>
        <dbReference type="EMBL" id="MDC7675402.1"/>
    </source>
</evidence>
<keyword evidence="2" id="KW-1185">Reference proteome</keyword>